<organism evidence="1 2">
    <name type="scientific">Kaistia defluvii</name>
    <dbReference type="NCBI Taxonomy" id="410841"/>
    <lineage>
        <taxon>Bacteria</taxon>
        <taxon>Pseudomonadati</taxon>
        <taxon>Pseudomonadota</taxon>
        <taxon>Alphaproteobacteria</taxon>
        <taxon>Hyphomicrobiales</taxon>
        <taxon>Kaistiaceae</taxon>
        <taxon>Kaistia</taxon>
    </lineage>
</organism>
<proteinExistence type="predicted"/>
<name>A0ABV2R573_9HYPH</name>
<dbReference type="Proteomes" id="UP001549321">
    <property type="component" value="Unassembled WGS sequence"/>
</dbReference>
<dbReference type="RefSeq" id="WP_354553708.1">
    <property type="nucleotide sequence ID" value="NZ_JBEPSM010000004.1"/>
</dbReference>
<accession>A0ABV2R573</accession>
<evidence type="ECO:0000313" key="2">
    <source>
        <dbReference type="Proteomes" id="UP001549321"/>
    </source>
</evidence>
<dbReference type="EMBL" id="JBEPSM010000004">
    <property type="protein sequence ID" value="MET4636166.1"/>
    <property type="molecule type" value="Genomic_DNA"/>
</dbReference>
<evidence type="ECO:0000313" key="1">
    <source>
        <dbReference type="EMBL" id="MET4636166.1"/>
    </source>
</evidence>
<keyword evidence="2" id="KW-1185">Reference proteome</keyword>
<reference evidence="1 2" key="1">
    <citation type="submission" date="2024-06" db="EMBL/GenBank/DDBJ databases">
        <title>Sorghum-associated microbial communities from plants grown in Nebraska, USA.</title>
        <authorList>
            <person name="Schachtman D."/>
        </authorList>
    </citation>
    <scope>NUCLEOTIDE SEQUENCE [LARGE SCALE GENOMIC DNA]</scope>
    <source>
        <strain evidence="1 2">3207</strain>
    </source>
</reference>
<protein>
    <submittedName>
        <fullName evidence="1">Uncharacterized protein</fullName>
    </submittedName>
</protein>
<gene>
    <name evidence="1" type="ORF">ABIE08_004124</name>
</gene>
<sequence length="58" mass="6449">MRVRFIADFDWSPAERQGRVTVAYKAGMELRVTRVCAAAAIEAGKAEAIVRKKPDERG</sequence>
<comment type="caution">
    <text evidence="1">The sequence shown here is derived from an EMBL/GenBank/DDBJ whole genome shotgun (WGS) entry which is preliminary data.</text>
</comment>